<feature type="domain" description="tRNA/rRNA methyltransferase SpoU type" evidence="6">
    <location>
        <begin position="9"/>
        <end position="161"/>
    </location>
</feature>
<comment type="subunit">
    <text evidence="5">Homodimer.</text>
</comment>
<keyword evidence="8" id="KW-1185">Reference proteome</keyword>
<sequence>MGLWQLEHIRIILVEPAGPLNVGATARVMKNMGLRHLMLVNPQCDAASEEAQRMAVHGGDVLAAATTVSSLPEAIAGCERAIATTGRLHRQDQPLELPETALPWLLPPTPAESFAAALIFGPEDRGLSNDELVYAQRWVRIPASDSYPSLNLAQAVAVCAYLLHRGAIAEALGESFSAVGVAATAGHLAPLEQIEGFYQDLEIVLLKIGYLYPHTAASRMAKLRRLLHRAGPDRQELAMLRGVLRQINWAASQLPNDY</sequence>
<dbReference type="SUPFAM" id="SSF75217">
    <property type="entry name" value="alpha/beta knot"/>
    <property type="match status" value="1"/>
</dbReference>
<evidence type="ECO:0000256" key="1">
    <source>
        <dbReference type="ARBA" id="ARBA00007228"/>
    </source>
</evidence>
<comment type="function">
    <text evidence="5">Catalyzes the formation of 2'O-methylated cytidine (Cm32) or 2'O-methylated uridine (Um32) at position 32 in tRNA.</text>
</comment>
<dbReference type="GO" id="GO:0005829">
    <property type="term" value="C:cytosol"/>
    <property type="evidence" value="ECO:0007669"/>
    <property type="project" value="TreeGrafter"/>
</dbReference>
<dbReference type="InterPro" id="IPR004384">
    <property type="entry name" value="RNA_MeTrfase_TrmJ/LasT"/>
</dbReference>
<dbReference type="InterPro" id="IPR029026">
    <property type="entry name" value="tRNA_m1G_MTases_N"/>
</dbReference>
<dbReference type="Proteomes" id="UP000185557">
    <property type="component" value="Unassembled WGS sequence"/>
</dbReference>
<dbReference type="GO" id="GO:0002128">
    <property type="term" value="P:tRNA nucleoside ribose methylation"/>
    <property type="evidence" value="ECO:0007669"/>
    <property type="project" value="TreeGrafter"/>
</dbReference>
<comment type="caution">
    <text evidence="7">The sequence shown here is derived from an EMBL/GenBank/DDBJ whole genome shotgun (WGS) entry which is preliminary data.</text>
</comment>
<dbReference type="Gene3D" id="3.40.1280.10">
    <property type="match status" value="1"/>
</dbReference>
<comment type="catalytic activity">
    <reaction evidence="5">
        <text>cytidine(32) in tRNA + S-adenosyl-L-methionine = 2'-O-methylcytidine(32) in tRNA + S-adenosyl-L-homocysteine + H(+)</text>
        <dbReference type="Rhea" id="RHEA:42932"/>
        <dbReference type="Rhea" id="RHEA-COMP:10288"/>
        <dbReference type="Rhea" id="RHEA-COMP:10289"/>
        <dbReference type="ChEBI" id="CHEBI:15378"/>
        <dbReference type="ChEBI" id="CHEBI:57856"/>
        <dbReference type="ChEBI" id="CHEBI:59789"/>
        <dbReference type="ChEBI" id="CHEBI:74495"/>
        <dbReference type="ChEBI" id="CHEBI:82748"/>
        <dbReference type="EC" id="2.1.1.200"/>
    </reaction>
</comment>
<accession>A0A1U7J3W2</accession>
<proteinExistence type="inferred from homology"/>
<comment type="similarity">
    <text evidence="1">Belongs to the class IV-like SAM-binding methyltransferase superfamily. RNA methyltransferase TrmH family.</text>
</comment>
<keyword evidence="5" id="KW-0819">tRNA processing</keyword>
<evidence type="ECO:0000256" key="3">
    <source>
        <dbReference type="ARBA" id="ARBA00022679"/>
    </source>
</evidence>
<organism evidence="7 8">
    <name type="scientific">Phormidium tenue NIES-30</name>
    <dbReference type="NCBI Taxonomy" id="549789"/>
    <lineage>
        <taxon>Bacteria</taxon>
        <taxon>Bacillati</taxon>
        <taxon>Cyanobacteriota</taxon>
        <taxon>Cyanophyceae</taxon>
        <taxon>Oscillatoriophycideae</taxon>
        <taxon>Oscillatoriales</taxon>
        <taxon>Oscillatoriaceae</taxon>
        <taxon>Phormidium</taxon>
    </lineage>
</organism>
<keyword evidence="5" id="KW-0963">Cytoplasm</keyword>
<name>A0A1U7J3W2_9CYAN</name>
<reference evidence="7 8" key="1">
    <citation type="submission" date="2016-11" db="EMBL/GenBank/DDBJ databases">
        <title>Draft Genome Sequences of Nine Cyanobacterial Strains from Diverse Habitats.</title>
        <authorList>
            <person name="Zhu T."/>
            <person name="Hou S."/>
            <person name="Lu X."/>
            <person name="Hess W.R."/>
        </authorList>
    </citation>
    <scope>NUCLEOTIDE SEQUENCE [LARGE SCALE GENOMIC DNA]</scope>
    <source>
        <strain evidence="7 8">NIES-30</strain>
    </source>
</reference>
<dbReference type="PANTHER" id="PTHR42786:SF2">
    <property type="entry name" value="TRNA (CYTIDINE_URIDINE-2'-O-)-METHYLTRANSFERASE TRMJ"/>
    <property type="match status" value="1"/>
</dbReference>
<keyword evidence="3 7" id="KW-0808">Transferase</keyword>
<dbReference type="Gene3D" id="1.10.8.590">
    <property type="match status" value="1"/>
</dbReference>
<comment type="subcellular location">
    <subcellularLocation>
        <location evidence="5">Cytoplasm</location>
    </subcellularLocation>
</comment>
<dbReference type="Pfam" id="PF00588">
    <property type="entry name" value="SpoU_methylase"/>
    <property type="match status" value="1"/>
</dbReference>
<evidence type="ECO:0000256" key="2">
    <source>
        <dbReference type="ARBA" id="ARBA00022603"/>
    </source>
</evidence>
<gene>
    <name evidence="5" type="primary">trmJ</name>
    <name evidence="7" type="ORF">NIES30_15630</name>
</gene>
<dbReference type="GO" id="GO:0160206">
    <property type="term" value="F:tRNA (cytidine(32)/uridine(32)-2'-O)-methyltransferase activity"/>
    <property type="evidence" value="ECO:0007669"/>
    <property type="project" value="UniProtKB-EC"/>
</dbReference>
<dbReference type="EMBL" id="MRCG01000011">
    <property type="protein sequence ID" value="OKH46924.1"/>
    <property type="molecule type" value="Genomic_DNA"/>
</dbReference>
<evidence type="ECO:0000259" key="6">
    <source>
        <dbReference type="Pfam" id="PF00588"/>
    </source>
</evidence>
<dbReference type="STRING" id="549789.NIES30_15630"/>
<dbReference type="OrthoDB" id="9806346at2"/>
<dbReference type="PIRSF" id="PIRSF004808">
    <property type="entry name" value="LasT"/>
    <property type="match status" value="1"/>
</dbReference>
<evidence type="ECO:0000256" key="4">
    <source>
        <dbReference type="ARBA" id="ARBA00022691"/>
    </source>
</evidence>
<keyword evidence="4 5" id="KW-0949">S-adenosyl-L-methionine</keyword>
<evidence type="ECO:0000313" key="7">
    <source>
        <dbReference type="EMBL" id="OKH46924.1"/>
    </source>
</evidence>
<dbReference type="NCBIfam" id="TIGR00050">
    <property type="entry name" value="rRNA_methyl_1"/>
    <property type="match status" value="1"/>
</dbReference>
<dbReference type="PANTHER" id="PTHR42786">
    <property type="entry name" value="TRNA/RRNA METHYLTRANSFERASE"/>
    <property type="match status" value="1"/>
</dbReference>
<dbReference type="AlphaFoldDB" id="A0A1U7J3W2"/>
<dbReference type="CDD" id="cd18093">
    <property type="entry name" value="SpoU-like_TrmJ"/>
    <property type="match status" value="1"/>
</dbReference>
<evidence type="ECO:0000313" key="8">
    <source>
        <dbReference type="Proteomes" id="UP000185557"/>
    </source>
</evidence>
<keyword evidence="2 5" id="KW-0489">Methyltransferase</keyword>
<protein>
    <recommendedName>
        <fullName evidence="5">tRNA (cytidine/uridine-2'-O-)-methyltransferase TrmJ</fullName>
        <ecNumber evidence="5">2.1.1.200</ecNumber>
    </recommendedName>
    <alternativeName>
        <fullName evidence="5">tRNA (cytidine(32)/uridine(32)-2'-O)-methyltransferase</fullName>
    </alternativeName>
    <alternativeName>
        <fullName evidence="5">tRNA Cm32/Um32 methyltransferase</fullName>
    </alternativeName>
</protein>
<dbReference type="RefSeq" id="WP_073609349.1">
    <property type="nucleotide sequence ID" value="NZ_MRCG01000011.1"/>
</dbReference>
<evidence type="ECO:0000256" key="5">
    <source>
        <dbReference type="RuleBase" id="RU362024"/>
    </source>
</evidence>
<dbReference type="GO" id="GO:0003723">
    <property type="term" value="F:RNA binding"/>
    <property type="evidence" value="ECO:0007669"/>
    <property type="project" value="InterPro"/>
</dbReference>
<dbReference type="InterPro" id="IPR029028">
    <property type="entry name" value="Alpha/beta_knot_MTases"/>
</dbReference>
<dbReference type="GO" id="GO:0106339">
    <property type="term" value="F:tRNA (cytidine(32)-2'-O)-methyltransferase activity"/>
    <property type="evidence" value="ECO:0007669"/>
    <property type="project" value="RHEA"/>
</dbReference>
<comment type="catalytic activity">
    <reaction evidence="5">
        <text>uridine(32) in tRNA + S-adenosyl-L-methionine = 2'-O-methyluridine(32) in tRNA + S-adenosyl-L-homocysteine + H(+)</text>
        <dbReference type="Rhea" id="RHEA:42936"/>
        <dbReference type="Rhea" id="RHEA-COMP:10107"/>
        <dbReference type="Rhea" id="RHEA-COMP:10290"/>
        <dbReference type="ChEBI" id="CHEBI:15378"/>
        <dbReference type="ChEBI" id="CHEBI:57856"/>
        <dbReference type="ChEBI" id="CHEBI:59789"/>
        <dbReference type="ChEBI" id="CHEBI:65315"/>
        <dbReference type="ChEBI" id="CHEBI:74478"/>
        <dbReference type="EC" id="2.1.1.200"/>
    </reaction>
</comment>
<dbReference type="InterPro" id="IPR001537">
    <property type="entry name" value="SpoU_MeTrfase"/>
</dbReference>
<dbReference type="EC" id="2.1.1.200" evidence="5"/>